<dbReference type="RefSeq" id="WP_060589737.1">
    <property type="nucleotide sequence ID" value="NZ_CP031418.1"/>
</dbReference>
<sequence>MTTLPIPVDPPRLPIGPTSAQGRIAPSGPARYVGGRHGVDATGALLDGLAAQTERARRHVLAVLDGGTVLTGRTEVRGPGPPPG</sequence>
<evidence type="ECO:0000256" key="1">
    <source>
        <dbReference type="SAM" id="MobiDB-lite"/>
    </source>
</evidence>
<reference evidence="3" key="1">
    <citation type="submission" date="2015-03" db="EMBL/GenBank/DDBJ databases">
        <authorList>
            <consortium name="Pathogen Informatics"/>
        </authorList>
    </citation>
    <scope>NUCLEOTIDE SEQUENCE [LARGE SCALE GENOMIC DNA]</scope>
    <source>
        <strain evidence="3">NCTC11134</strain>
    </source>
</reference>
<dbReference type="SUPFAM" id="SSF55298">
    <property type="entry name" value="YjgF-like"/>
    <property type="match status" value="1"/>
</dbReference>
<dbReference type="Proteomes" id="UP000057820">
    <property type="component" value="Chromosome 1"/>
</dbReference>
<evidence type="ECO:0000313" key="2">
    <source>
        <dbReference type="EMBL" id="CRY73335.1"/>
    </source>
</evidence>
<dbReference type="InterPro" id="IPR035959">
    <property type="entry name" value="RutC-like_sf"/>
</dbReference>
<feature type="region of interest" description="Disordered" evidence="1">
    <location>
        <begin position="1"/>
        <end position="25"/>
    </location>
</feature>
<organism evidence="2 3">
    <name type="scientific">Nocardia farcinica</name>
    <dbReference type="NCBI Taxonomy" id="37329"/>
    <lineage>
        <taxon>Bacteria</taxon>
        <taxon>Bacillati</taxon>
        <taxon>Actinomycetota</taxon>
        <taxon>Actinomycetes</taxon>
        <taxon>Mycobacteriales</taxon>
        <taxon>Nocardiaceae</taxon>
        <taxon>Nocardia</taxon>
    </lineage>
</organism>
<dbReference type="KEGG" id="nfr:ERS450000_00084"/>
<dbReference type="AlphaFoldDB" id="A0A0H5NC00"/>
<proteinExistence type="predicted"/>
<accession>A0A0H5NC00</accession>
<name>A0A0H5NC00_NOCFR</name>
<evidence type="ECO:0000313" key="3">
    <source>
        <dbReference type="Proteomes" id="UP000057820"/>
    </source>
</evidence>
<gene>
    <name evidence="2" type="ORF">ERS450000_00084</name>
</gene>
<protein>
    <submittedName>
        <fullName evidence="2">Uncharacterized protein</fullName>
    </submittedName>
</protein>
<dbReference type="EMBL" id="LN868938">
    <property type="protein sequence ID" value="CRY73335.1"/>
    <property type="molecule type" value="Genomic_DNA"/>
</dbReference>